<dbReference type="InterPro" id="IPR001387">
    <property type="entry name" value="Cro/C1-type_HTH"/>
</dbReference>
<keyword evidence="3" id="KW-1185">Reference proteome</keyword>
<evidence type="ECO:0000259" key="1">
    <source>
        <dbReference type="PROSITE" id="PS50943"/>
    </source>
</evidence>
<dbReference type="GO" id="GO:0003677">
    <property type="term" value="F:DNA binding"/>
    <property type="evidence" value="ECO:0007669"/>
    <property type="project" value="InterPro"/>
</dbReference>
<dbReference type="Gene3D" id="1.10.260.40">
    <property type="entry name" value="lambda repressor-like DNA-binding domains"/>
    <property type="match status" value="1"/>
</dbReference>
<name>A0A6P1NPU6_9MICC</name>
<dbReference type="SMART" id="SM00530">
    <property type="entry name" value="HTH_XRE"/>
    <property type="match status" value="1"/>
</dbReference>
<dbReference type="PROSITE" id="PS50943">
    <property type="entry name" value="HTH_CROC1"/>
    <property type="match status" value="1"/>
</dbReference>
<dbReference type="EMBL" id="CP047898">
    <property type="protein sequence ID" value="QHK21103.1"/>
    <property type="molecule type" value="Genomic_DNA"/>
</dbReference>
<organism evidence="2 3">
    <name type="scientific">Pseudarthrobacter psychrotolerans</name>
    <dbReference type="NCBI Taxonomy" id="2697569"/>
    <lineage>
        <taxon>Bacteria</taxon>
        <taxon>Bacillati</taxon>
        <taxon>Actinomycetota</taxon>
        <taxon>Actinomycetes</taxon>
        <taxon>Micrococcales</taxon>
        <taxon>Micrococcaceae</taxon>
        <taxon>Pseudarthrobacter</taxon>
    </lineage>
</organism>
<dbReference type="InterPro" id="IPR017507">
    <property type="entry name" value="Tscrpt_reg_HipB-like"/>
</dbReference>
<gene>
    <name evidence="2" type="ORF">GU243_16840</name>
</gene>
<reference evidence="2 3" key="1">
    <citation type="submission" date="2020-01" db="EMBL/GenBank/DDBJ databases">
        <title>Pseudarthrobacter psychrotolerans sp. nov., isolated from antarctic soil.</title>
        <authorList>
            <person name="Shin Y."/>
            <person name="Park W."/>
        </authorList>
    </citation>
    <scope>NUCLEOTIDE SEQUENCE [LARGE SCALE GENOMIC DNA]</scope>
    <source>
        <strain evidence="2 3">YJ56</strain>
    </source>
</reference>
<dbReference type="NCBIfam" id="TIGR03070">
    <property type="entry name" value="couple_hipB"/>
    <property type="match status" value="1"/>
</dbReference>
<accession>A0A6P1NPU6</accession>
<dbReference type="KEGG" id="psey:GU243_16840"/>
<evidence type="ECO:0000313" key="2">
    <source>
        <dbReference type="EMBL" id="QHK21103.1"/>
    </source>
</evidence>
<dbReference type="InterPro" id="IPR010982">
    <property type="entry name" value="Lambda_DNA-bd_dom_sf"/>
</dbReference>
<proteinExistence type="predicted"/>
<dbReference type="CDD" id="cd00093">
    <property type="entry name" value="HTH_XRE"/>
    <property type="match status" value="1"/>
</dbReference>
<dbReference type="Proteomes" id="UP000464186">
    <property type="component" value="Chromosome"/>
</dbReference>
<dbReference type="Pfam" id="PF01381">
    <property type="entry name" value="HTH_3"/>
    <property type="match status" value="1"/>
</dbReference>
<evidence type="ECO:0000313" key="3">
    <source>
        <dbReference type="Proteomes" id="UP000464186"/>
    </source>
</evidence>
<sequence>MNSSFSEHVAAEVRARRAVLRLTQQDLAYMAGVSERFVRFVEQGKPSVQLDSLLAVLDTLGLELRLDTKTSHSARALTGHPSGQESQP</sequence>
<protein>
    <submittedName>
        <fullName evidence="2">Type II toxin-antitoxin system Y4mF family antitoxin</fullName>
    </submittedName>
</protein>
<dbReference type="SUPFAM" id="SSF47413">
    <property type="entry name" value="lambda repressor-like DNA-binding domains"/>
    <property type="match status" value="1"/>
</dbReference>
<dbReference type="AlphaFoldDB" id="A0A6P1NPU6"/>
<feature type="domain" description="HTH cro/C1-type" evidence="1">
    <location>
        <begin position="13"/>
        <end position="69"/>
    </location>
</feature>